<protein>
    <submittedName>
        <fullName evidence="1">Uncharacterized protein</fullName>
    </submittedName>
</protein>
<feature type="non-terminal residue" evidence="1">
    <location>
        <position position="1"/>
    </location>
</feature>
<organism evidence="1">
    <name type="scientific">uncultured Nocardioides sp</name>
    <dbReference type="NCBI Taxonomy" id="198441"/>
    <lineage>
        <taxon>Bacteria</taxon>
        <taxon>Bacillati</taxon>
        <taxon>Actinomycetota</taxon>
        <taxon>Actinomycetes</taxon>
        <taxon>Propionibacteriales</taxon>
        <taxon>Nocardioidaceae</taxon>
        <taxon>Nocardioides</taxon>
        <taxon>environmental samples</taxon>
    </lineage>
</organism>
<reference evidence="1" key="1">
    <citation type="submission" date="2020-02" db="EMBL/GenBank/DDBJ databases">
        <authorList>
            <person name="Meier V. D."/>
        </authorList>
    </citation>
    <scope>NUCLEOTIDE SEQUENCE</scope>
    <source>
        <strain evidence="1">AVDCRST_MAG32</strain>
    </source>
</reference>
<dbReference type="AlphaFoldDB" id="A0A6J4N004"/>
<evidence type="ECO:0000313" key="1">
    <source>
        <dbReference type="EMBL" id="CAA9370893.1"/>
    </source>
</evidence>
<dbReference type="EMBL" id="CADCUM010000028">
    <property type="protein sequence ID" value="CAA9370893.1"/>
    <property type="molecule type" value="Genomic_DNA"/>
</dbReference>
<name>A0A6J4N004_9ACTN</name>
<accession>A0A6J4N004</accession>
<proteinExistence type="predicted"/>
<gene>
    <name evidence="1" type="ORF">AVDCRST_MAG32-537</name>
</gene>
<sequence>EAAERLRRLLGATADPRVLLDMRVGRLTGEERQRLARDADQLRRLLGQR</sequence>